<dbReference type="Pfam" id="PF00174">
    <property type="entry name" value="Oxidored_molyb"/>
    <property type="match status" value="1"/>
</dbReference>
<comment type="caution">
    <text evidence="3">The sequence shown here is derived from an EMBL/GenBank/DDBJ whole genome shotgun (WGS) entry which is preliminary data.</text>
</comment>
<protein>
    <submittedName>
        <fullName evidence="3">Molybdopterin-dependent oxidoreductase</fullName>
    </submittedName>
</protein>
<dbReference type="InterPro" id="IPR000572">
    <property type="entry name" value="OxRdtase_Mopterin-bd_dom"/>
</dbReference>
<evidence type="ECO:0000313" key="3">
    <source>
        <dbReference type="EMBL" id="NBE09106.1"/>
    </source>
</evidence>
<sequence length="173" mass="18642">MILSFARRRIAAVSAVLLMTIGQPVAAEIATPTDEVILTVNGAVSTTNSADGAEFDMAMLQALPASGFDTTTTWTEGMTRFDGVPLKVLLDAVGAKGATVTATALNNYSVEIPFDVIEDQVPIIAYHINGEPFSRRDKGPLWIVFPYDAGPDYQTELVYGWSIWQLSGLTVNE</sequence>
<dbReference type="SUPFAM" id="SSF56524">
    <property type="entry name" value="Oxidoreductase molybdopterin-binding domain"/>
    <property type="match status" value="1"/>
</dbReference>
<evidence type="ECO:0000259" key="2">
    <source>
        <dbReference type="Pfam" id="PF00174"/>
    </source>
</evidence>
<name>A0ABW9Y942_9RHOB</name>
<accession>A0ABW9Y942</accession>
<feature type="chain" id="PRO_5046089144" evidence="1">
    <location>
        <begin position="27"/>
        <end position="173"/>
    </location>
</feature>
<organism evidence="3 4">
    <name type="scientific">Paragemmobacter ruber</name>
    <dbReference type="NCBI Taxonomy" id="1985673"/>
    <lineage>
        <taxon>Bacteria</taxon>
        <taxon>Pseudomonadati</taxon>
        <taxon>Pseudomonadota</taxon>
        <taxon>Alphaproteobacteria</taxon>
        <taxon>Rhodobacterales</taxon>
        <taxon>Paracoccaceae</taxon>
        <taxon>Paragemmobacter</taxon>
    </lineage>
</organism>
<feature type="domain" description="Oxidoreductase molybdopterin-binding" evidence="2">
    <location>
        <begin position="72"/>
        <end position="147"/>
    </location>
</feature>
<gene>
    <name evidence="3" type="ORF">GU920_16300</name>
</gene>
<keyword evidence="4" id="KW-1185">Reference proteome</keyword>
<evidence type="ECO:0000313" key="4">
    <source>
        <dbReference type="Proteomes" id="UP001517376"/>
    </source>
</evidence>
<dbReference type="RefSeq" id="WP_161768184.1">
    <property type="nucleotide sequence ID" value="NZ_JAAATW010000004.1"/>
</dbReference>
<reference evidence="4" key="1">
    <citation type="submission" date="2020-01" db="EMBL/GenBank/DDBJ databases">
        <title>Sphingomonas sp. strain CSW-10.</title>
        <authorList>
            <person name="Chen W.-M."/>
        </authorList>
    </citation>
    <scope>NUCLEOTIDE SEQUENCE [LARGE SCALE GENOMIC DNA]</scope>
    <source>
        <strain evidence="4">CCP-1</strain>
    </source>
</reference>
<evidence type="ECO:0000256" key="1">
    <source>
        <dbReference type="SAM" id="SignalP"/>
    </source>
</evidence>
<proteinExistence type="predicted"/>
<dbReference type="EMBL" id="JAAATW010000004">
    <property type="protein sequence ID" value="NBE09106.1"/>
    <property type="molecule type" value="Genomic_DNA"/>
</dbReference>
<dbReference type="Proteomes" id="UP001517376">
    <property type="component" value="Unassembled WGS sequence"/>
</dbReference>
<keyword evidence="1" id="KW-0732">Signal</keyword>
<dbReference type="InterPro" id="IPR036374">
    <property type="entry name" value="OxRdtase_Mopterin-bd_sf"/>
</dbReference>
<dbReference type="Gene3D" id="3.90.420.10">
    <property type="entry name" value="Oxidoreductase, molybdopterin-binding domain"/>
    <property type="match status" value="1"/>
</dbReference>
<feature type="signal peptide" evidence="1">
    <location>
        <begin position="1"/>
        <end position="26"/>
    </location>
</feature>